<feature type="domain" description="SnoaL-like" evidence="2">
    <location>
        <begin position="37"/>
        <end position="146"/>
    </location>
</feature>
<proteinExistence type="predicted"/>
<keyword evidence="4" id="KW-1185">Reference proteome</keyword>
<name>A0A8A4TSK7_SULCO</name>
<evidence type="ECO:0000313" key="4">
    <source>
        <dbReference type="Proteomes" id="UP000663929"/>
    </source>
</evidence>
<dbReference type="Pfam" id="PF12680">
    <property type="entry name" value="SnoaL_2"/>
    <property type="match status" value="1"/>
</dbReference>
<feature type="chain" id="PRO_5035221503" evidence="1">
    <location>
        <begin position="26"/>
        <end position="168"/>
    </location>
</feature>
<dbReference type="Proteomes" id="UP000663929">
    <property type="component" value="Chromosome"/>
</dbReference>
<organism evidence="3 4">
    <name type="scientific">Sulfidibacter corallicola</name>
    <dbReference type="NCBI Taxonomy" id="2818388"/>
    <lineage>
        <taxon>Bacteria</taxon>
        <taxon>Pseudomonadati</taxon>
        <taxon>Acidobacteriota</taxon>
        <taxon>Holophagae</taxon>
        <taxon>Acanthopleuribacterales</taxon>
        <taxon>Acanthopleuribacteraceae</taxon>
        <taxon>Sulfidibacter</taxon>
    </lineage>
</organism>
<protein>
    <submittedName>
        <fullName evidence="3">Nuclear transport factor 2 family protein</fullName>
    </submittedName>
</protein>
<dbReference type="EMBL" id="CP071793">
    <property type="protein sequence ID" value="QTD49535.1"/>
    <property type="molecule type" value="Genomic_DNA"/>
</dbReference>
<dbReference type="SUPFAM" id="SSF54427">
    <property type="entry name" value="NTF2-like"/>
    <property type="match status" value="1"/>
</dbReference>
<gene>
    <name evidence="3" type="ORF">J3U87_28445</name>
</gene>
<evidence type="ECO:0000313" key="3">
    <source>
        <dbReference type="EMBL" id="QTD49535.1"/>
    </source>
</evidence>
<accession>A0A8A4TSK7</accession>
<dbReference type="InterPro" id="IPR032710">
    <property type="entry name" value="NTF2-like_dom_sf"/>
</dbReference>
<dbReference type="AlphaFoldDB" id="A0A8A4TSK7"/>
<dbReference type="KEGG" id="scor:J3U87_28445"/>
<dbReference type="InterPro" id="IPR037401">
    <property type="entry name" value="SnoaL-like"/>
</dbReference>
<feature type="signal peptide" evidence="1">
    <location>
        <begin position="1"/>
        <end position="25"/>
    </location>
</feature>
<evidence type="ECO:0000256" key="1">
    <source>
        <dbReference type="SAM" id="SignalP"/>
    </source>
</evidence>
<sequence>MNLSKRRAAWIGLALIFTGWSFATAPPTPPENERVINAYIDYLKKFDSQGMLSLMDEGVVYEDPTYGTEIVGKESVTQLLSGMEKVLKQMHIVDQHFYISNSVGVFVATIAVTMNLSPDDPKAEPGLLHATMVFVVRAKDGKITRHTDLANYKSLDAQAEIGKKRRTN</sequence>
<reference evidence="3" key="1">
    <citation type="submission" date="2021-03" db="EMBL/GenBank/DDBJ databases">
        <title>Acanthopleuribacteraceae sp. M133.</title>
        <authorList>
            <person name="Wang G."/>
        </authorList>
    </citation>
    <scope>NUCLEOTIDE SEQUENCE</scope>
    <source>
        <strain evidence="3">M133</strain>
    </source>
</reference>
<dbReference type="Gene3D" id="3.10.450.50">
    <property type="match status" value="1"/>
</dbReference>
<dbReference type="RefSeq" id="WP_237379166.1">
    <property type="nucleotide sequence ID" value="NZ_CP071793.1"/>
</dbReference>
<evidence type="ECO:0000259" key="2">
    <source>
        <dbReference type="Pfam" id="PF12680"/>
    </source>
</evidence>
<keyword evidence="1" id="KW-0732">Signal</keyword>